<accession>A0AAE0L3R5</accession>
<dbReference type="AlphaFoldDB" id="A0AAE0L3R5"/>
<keyword evidence="2" id="KW-1185">Reference proteome</keyword>
<gene>
    <name evidence="1" type="ORF">CYMTET_20860</name>
</gene>
<name>A0AAE0L3R5_9CHLO</name>
<comment type="caution">
    <text evidence="1">The sequence shown here is derived from an EMBL/GenBank/DDBJ whole genome shotgun (WGS) entry which is preliminary data.</text>
</comment>
<organism evidence="1 2">
    <name type="scientific">Cymbomonas tetramitiformis</name>
    <dbReference type="NCBI Taxonomy" id="36881"/>
    <lineage>
        <taxon>Eukaryota</taxon>
        <taxon>Viridiplantae</taxon>
        <taxon>Chlorophyta</taxon>
        <taxon>Pyramimonadophyceae</taxon>
        <taxon>Pyramimonadales</taxon>
        <taxon>Pyramimonadaceae</taxon>
        <taxon>Cymbomonas</taxon>
    </lineage>
</organism>
<reference evidence="1 2" key="1">
    <citation type="journal article" date="2015" name="Genome Biol. Evol.">
        <title>Comparative Genomics of a Bacterivorous Green Alga Reveals Evolutionary Causalities and Consequences of Phago-Mixotrophic Mode of Nutrition.</title>
        <authorList>
            <person name="Burns J.A."/>
            <person name="Paasch A."/>
            <person name="Narechania A."/>
            <person name="Kim E."/>
        </authorList>
    </citation>
    <scope>NUCLEOTIDE SEQUENCE [LARGE SCALE GENOMIC DNA]</scope>
    <source>
        <strain evidence="1 2">PLY_AMNH</strain>
    </source>
</reference>
<proteinExistence type="predicted"/>
<evidence type="ECO:0000313" key="1">
    <source>
        <dbReference type="EMBL" id="KAK3270752.1"/>
    </source>
</evidence>
<evidence type="ECO:0000313" key="2">
    <source>
        <dbReference type="Proteomes" id="UP001190700"/>
    </source>
</evidence>
<sequence length="143" mass="15533">MPAGAIGDFSESLRARYGDLRVHHYHIIPNEPNTLGRLLRGTVLDATRCMSMYPDRCAAAPATVQQLVSDYGDDFDIDCRLYCPCFRHANLSHSFRRPTTSSYVLRNARAQPAAAVPADVAATAANVVPVADLVSNDARSVEG</sequence>
<dbReference type="EMBL" id="LGRX02010212">
    <property type="protein sequence ID" value="KAK3270752.1"/>
    <property type="molecule type" value="Genomic_DNA"/>
</dbReference>
<dbReference type="Proteomes" id="UP001190700">
    <property type="component" value="Unassembled WGS sequence"/>
</dbReference>
<protein>
    <submittedName>
        <fullName evidence="1">Uncharacterized protein</fullName>
    </submittedName>
</protein>